<feature type="non-terminal residue" evidence="2">
    <location>
        <position position="402"/>
    </location>
</feature>
<dbReference type="SUPFAM" id="SSF56112">
    <property type="entry name" value="Protein kinase-like (PK-like)"/>
    <property type="match status" value="1"/>
</dbReference>
<evidence type="ECO:0000313" key="2">
    <source>
        <dbReference type="EMBL" id="EEC46014.1"/>
    </source>
</evidence>
<dbReference type="PANTHER" id="PTHR45890">
    <property type="entry name" value="AARF DOMAIN CONTAINING KINASE 2 (PREDICTED)"/>
    <property type="match status" value="1"/>
</dbReference>
<evidence type="ECO:0000313" key="3">
    <source>
        <dbReference type="Proteomes" id="UP000000759"/>
    </source>
</evidence>
<feature type="domain" description="ABC1 atypical kinase-like" evidence="1">
    <location>
        <begin position="48"/>
        <end position="309"/>
    </location>
</feature>
<reference evidence="3" key="2">
    <citation type="submission" date="2008-08" db="EMBL/GenBank/DDBJ databases">
        <authorList>
            <consortium name="Diatom Consortium"/>
            <person name="Grigoriev I."/>
            <person name="Grimwood J."/>
            <person name="Kuo A."/>
            <person name="Otillar R.P."/>
            <person name="Salamov A."/>
            <person name="Detter J.C."/>
            <person name="Lindquist E."/>
            <person name="Shapiro H."/>
            <person name="Lucas S."/>
            <person name="Glavina del Rio T."/>
            <person name="Pitluck S."/>
            <person name="Rokhsar D."/>
            <person name="Bowler C."/>
        </authorList>
    </citation>
    <scope>GENOME REANNOTATION</scope>
    <source>
        <strain evidence="3">CCAP 1055/1</strain>
    </source>
</reference>
<dbReference type="RefSeq" id="XP_002182727.1">
    <property type="nucleotide sequence ID" value="XM_002182691.1"/>
</dbReference>
<dbReference type="InterPro" id="IPR004147">
    <property type="entry name" value="ABC1_dom"/>
</dbReference>
<dbReference type="Proteomes" id="UP000000759">
    <property type="component" value="Chromosome 16"/>
</dbReference>
<dbReference type="eggNOG" id="KOG1236">
    <property type="taxonomic scope" value="Eukaryota"/>
</dbReference>
<dbReference type="InParanoid" id="B7G6H6"/>
<dbReference type="Pfam" id="PF03109">
    <property type="entry name" value="ABC1"/>
    <property type="match status" value="1"/>
</dbReference>
<accession>B7G6H6</accession>
<dbReference type="InterPro" id="IPR052402">
    <property type="entry name" value="ADCK_kinase"/>
</dbReference>
<name>B7G6H6_PHATC</name>
<keyword evidence="3" id="KW-1185">Reference proteome</keyword>
<gene>
    <name evidence="2" type="ORF">PHATRDRAFT_14688</name>
</gene>
<dbReference type="PANTHER" id="PTHR45890:SF1">
    <property type="entry name" value="AARF DOMAIN CONTAINING KINASE 2"/>
    <property type="match status" value="1"/>
</dbReference>
<dbReference type="KEGG" id="pti:PHATRDRAFT_14688"/>
<dbReference type="STRING" id="556484.B7G6H6"/>
<sequence>PRFRNNVWYSWLTTCIGQSGAAWIKWGQWSSTRNDMFPDAFCEQLATLHAAAPAHKWKFSEQTLESSLGIAPGSLLQVFDEIDPVPLASGSIAQIHKAVLDGKSMAVKIRHPNVAALIDMDFRLMKAAATLLDAIPALSWLRIRESVEQFSHTMAAQAYLHVEAHHLEVLNYNFRSWPHVRFPHPFYASSAVIMETFEQGQICTEIFDMYDDVQGHELIPLKMAQFLVTNGVALYLKMLLVDNLMHADLHPGNIMVDCHFMSDPNQKLGKFRIALVDAGMVAQLTDKESSTFIGLLASLGEGDGQQAAEFALQFSLENHMNETQRSAFTEDMVTMFAERCRGYGTGVDVGYVLRGVLGLIRDHKVRIDANFATLVVNCLCIESLAARVCPSYNVLDAARPLL</sequence>
<dbReference type="InterPro" id="IPR011009">
    <property type="entry name" value="Kinase-like_dom_sf"/>
</dbReference>
<dbReference type="PaxDb" id="2850-Phatr14688"/>
<organism evidence="2 3">
    <name type="scientific">Phaeodactylum tricornutum (strain CCAP 1055/1)</name>
    <dbReference type="NCBI Taxonomy" id="556484"/>
    <lineage>
        <taxon>Eukaryota</taxon>
        <taxon>Sar</taxon>
        <taxon>Stramenopiles</taxon>
        <taxon>Ochrophyta</taxon>
        <taxon>Bacillariophyta</taxon>
        <taxon>Bacillariophyceae</taxon>
        <taxon>Bacillariophycidae</taxon>
        <taxon>Naviculales</taxon>
        <taxon>Phaeodactylaceae</taxon>
        <taxon>Phaeodactylum</taxon>
    </lineage>
</organism>
<proteinExistence type="predicted"/>
<protein>
    <recommendedName>
        <fullName evidence="1">ABC1 atypical kinase-like domain-containing protein</fullName>
    </recommendedName>
</protein>
<dbReference type="AlphaFoldDB" id="B7G6H6"/>
<feature type="non-terminal residue" evidence="2">
    <location>
        <position position="1"/>
    </location>
</feature>
<dbReference type="EMBL" id="CM000618">
    <property type="protein sequence ID" value="EEC46014.1"/>
    <property type="molecule type" value="Genomic_DNA"/>
</dbReference>
<evidence type="ECO:0000259" key="1">
    <source>
        <dbReference type="Pfam" id="PF03109"/>
    </source>
</evidence>
<dbReference type="OrthoDB" id="1290869at2759"/>
<dbReference type="GeneID" id="7203550"/>
<reference evidence="2 3" key="1">
    <citation type="journal article" date="2008" name="Nature">
        <title>The Phaeodactylum genome reveals the evolutionary history of diatom genomes.</title>
        <authorList>
            <person name="Bowler C."/>
            <person name="Allen A.E."/>
            <person name="Badger J.H."/>
            <person name="Grimwood J."/>
            <person name="Jabbari K."/>
            <person name="Kuo A."/>
            <person name="Maheswari U."/>
            <person name="Martens C."/>
            <person name="Maumus F."/>
            <person name="Otillar R.P."/>
            <person name="Rayko E."/>
            <person name="Salamov A."/>
            <person name="Vandepoele K."/>
            <person name="Beszteri B."/>
            <person name="Gruber A."/>
            <person name="Heijde M."/>
            <person name="Katinka M."/>
            <person name="Mock T."/>
            <person name="Valentin K."/>
            <person name="Verret F."/>
            <person name="Berges J.A."/>
            <person name="Brownlee C."/>
            <person name="Cadoret J.P."/>
            <person name="Chiovitti A."/>
            <person name="Choi C.J."/>
            <person name="Coesel S."/>
            <person name="De Martino A."/>
            <person name="Detter J.C."/>
            <person name="Durkin C."/>
            <person name="Falciatore A."/>
            <person name="Fournet J."/>
            <person name="Haruta M."/>
            <person name="Huysman M.J."/>
            <person name="Jenkins B.D."/>
            <person name="Jiroutova K."/>
            <person name="Jorgensen R.E."/>
            <person name="Joubert Y."/>
            <person name="Kaplan A."/>
            <person name="Kroger N."/>
            <person name="Kroth P.G."/>
            <person name="La Roche J."/>
            <person name="Lindquist E."/>
            <person name="Lommer M."/>
            <person name="Martin-Jezequel V."/>
            <person name="Lopez P.J."/>
            <person name="Lucas S."/>
            <person name="Mangogna M."/>
            <person name="McGinnis K."/>
            <person name="Medlin L.K."/>
            <person name="Montsant A."/>
            <person name="Oudot-Le Secq M.P."/>
            <person name="Napoli C."/>
            <person name="Obornik M."/>
            <person name="Parker M.S."/>
            <person name="Petit J.L."/>
            <person name="Porcel B.M."/>
            <person name="Poulsen N."/>
            <person name="Robison M."/>
            <person name="Rychlewski L."/>
            <person name="Rynearson T.A."/>
            <person name="Schmutz J."/>
            <person name="Shapiro H."/>
            <person name="Siaut M."/>
            <person name="Stanley M."/>
            <person name="Sussman M.R."/>
            <person name="Taylor A.R."/>
            <person name="Vardi A."/>
            <person name="von Dassow P."/>
            <person name="Vyverman W."/>
            <person name="Willis A."/>
            <person name="Wyrwicz L.S."/>
            <person name="Rokhsar D.S."/>
            <person name="Weissenbach J."/>
            <person name="Armbrust E.V."/>
            <person name="Green B.R."/>
            <person name="Van de Peer Y."/>
            <person name="Grigoriev I.V."/>
        </authorList>
    </citation>
    <scope>NUCLEOTIDE SEQUENCE [LARGE SCALE GENOMIC DNA]</scope>
    <source>
        <strain evidence="2 3">CCAP 1055/1</strain>
    </source>
</reference>